<dbReference type="AlphaFoldDB" id="A0A839AKX3"/>
<dbReference type="EMBL" id="JACGLS010000001">
    <property type="protein sequence ID" value="MBA6155725.1"/>
    <property type="molecule type" value="Genomic_DNA"/>
</dbReference>
<dbReference type="InterPro" id="IPR008969">
    <property type="entry name" value="CarboxyPept-like_regulatory"/>
</dbReference>
<dbReference type="Pfam" id="PF13715">
    <property type="entry name" value="CarbopepD_reg_2"/>
    <property type="match status" value="1"/>
</dbReference>
<dbReference type="Gene3D" id="2.60.40.1120">
    <property type="entry name" value="Carboxypeptidase-like, regulatory domain"/>
    <property type="match status" value="1"/>
</dbReference>
<keyword evidence="1" id="KW-0645">Protease</keyword>
<accession>A0A839AKX3</accession>
<evidence type="ECO:0000313" key="1">
    <source>
        <dbReference type="EMBL" id="MBA6155725.1"/>
    </source>
</evidence>
<comment type="caution">
    <text evidence="1">The sequence shown here is derived from an EMBL/GenBank/DDBJ whole genome shotgun (WGS) entry which is preliminary data.</text>
</comment>
<dbReference type="GO" id="GO:0004180">
    <property type="term" value="F:carboxypeptidase activity"/>
    <property type="evidence" value="ECO:0007669"/>
    <property type="project" value="UniProtKB-KW"/>
</dbReference>
<name>A0A839AKX3_9FLAO</name>
<sequence>MKKELILFLFAITFTLTTLSQISVKGKITSINNQSLEGASVYFNNTTIGTITDSKGYFELNAPNSNYKMIISYLGFKTKQVSIKSSNEFLTIKLEEDTTLLNEVVLSKTKYDENWKYNLARFKQSFLGRSKLAQECKILNEKDLHFDYNAKTNTLTAFAKEPLKIKHNGLGYLIIYDLVDFTIKDKQLFFSGYAQYKNLKKSVRKKWKQNRLDAYNGSQMHFLRSLIDKEIKQEGFVVNQFKRVLNPERPSEEKIKLAKELVKLYGNNIDFSRQIASPKTTLDSALVTLKKSRKPKYRNYLYKRNVLYKDMISFENELHFFNFKNYLMVIYTKEPEEENYVMGLFGKKREPLKVQTSNIVLLNGKSIIDKTGVLAPDSFFNEGYWAFEAFANMLPLDYQPLKN</sequence>
<organism evidence="1 2">
    <name type="scientific">Tenacibaculum pelagium</name>
    <dbReference type="NCBI Taxonomy" id="2759527"/>
    <lineage>
        <taxon>Bacteria</taxon>
        <taxon>Pseudomonadati</taxon>
        <taxon>Bacteroidota</taxon>
        <taxon>Flavobacteriia</taxon>
        <taxon>Flavobacteriales</taxon>
        <taxon>Flavobacteriaceae</taxon>
        <taxon>Tenacibaculum</taxon>
    </lineage>
</organism>
<keyword evidence="2" id="KW-1185">Reference proteome</keyword>
<keyword evidence="1" id="KW-0121">Carboxypeptidase</keyword>
<gene>
    <name evidence="1" type="ORF">H3Z83_04195</name>
</gene>
<protein>
    <submittedName>
        <fullName evidence="1">Carboxypeptidase-like regulatory domain-containing protein</fullName>
    </submittedName>
</protein>
<reference evidence="1 2" key="1">
    <citation type="submission" date="2020-07" db="EMBL/GenBank/DDBJ databases">
        <title>Bacterium isolated from marine sediment.</title>
        <authorList>
            <person name="Shang D."/>
            <person name="Du Z.-J."/>
        </authorList>
    </citation>
    <scope>NUCLEOTIDE SEQUENCE [LARGE SCALE GENOMIC DNA]</scope>
    <source>
        <strain evidence="1 2">S7007</strain>
    </source>
</reference>
<dbReference type="SUPFAM" id="SSF49464">
    <property type="entry name" value="Carboxypeptidase regulatory domain-like"/>
    <property type="match status" value="1"/>
</dbReference>
<keyword evidence="1" id="KW-0378">Hydrolase</keyword>
<dbReference type="Proteomes" id="UP000563906">
    <property type="component" value="Unassembled WGS sequence"/>
</dbReference>
<proteinExistence type="predicted"/>
<evidence type="ECO:0000313" key="2">
    <source>
        <dbReference type="Proteomes" id="UP000563906"/>
    </source>
</evidence>
<dbReference type="RefSeq" id="WP_182124209.1">
    <property type="nucleotide sequence ID" value="NZ_JACGLS010000001.1"/>
</dbReference>